<evidence type="ECO:0000256" key="1">
    <source>
        <dbReference type="ARBA" id="ARBA00002634"/>
    </source>
</evidence>
<keyword evidence="10 15" id="KW-0949">S-adenosyl-L-methionine</keyword>
<dbReference type="Pfam" id="PF01746">
    <property type="entry name" value="tRNA_m1G_MT"/>
    <property type="match status" value="1"/>
</dbReference>
<dbReference type="PANTHER" id="PTHR46417:SF1">
    <property type="entry name" value="TRNA (GUANINE-N(1)-)-METHYLTRANSFERASE"/>
    <property type="match status" value="1"/>
</dbReference>
<feature type="binding site" evidence="15 16">
    <location>
        <begin position="144"/>
        <end position="149"/>
    </location>
    <ligand>
        <name>S-adenosyl-L-methionine</name>
        <dbReference type="ChEBI" id="CHEBI:59789"/>
    </ligand>
</feature>
<protein>
    <recommendedName>
        <fullName evidence="6 15">tRNA (guanine-N(1)-)-methyltransferase</fullName>
        <ecNumber evidence="5 15">2.1.1.228</ecNumber>
    </recommendedName>
    <alternativeName>
        <fullName evidence="12 15">M1G-methyltransferase</fullName>
    </alternativeName>
    <alternativeName>
        <fullName evidence="13 15">tRNA [GM37] methyltransferase</fullName>
    </alternativeName>
</protein>
<evidence type="ECO:0000313" key="20">
    <source>
        <dbReference type="Proteomes" id="UP000236728"/>
    </source>
</evidence>
<dbReference type="PANTHER" id="PTHR46417">
    <property type="entry name" value="TRNA (GUANINE-N(1)-)-METHYLTRANSFERASE"/>
    <property type="match status" value="1"/>
</dbReference>
<dbReference type="Gene3D" id="3.40.1280.10">
    <property type="match status" value="1"/>
</dbReference>
<comment type="catalytic activity">
    <reaction evidence="14 15">
        <text>guanosine(37) in tRNA + S-adenosyl-L-methionine = N(1)-methylguanosine(37) in tRNA + S-adenosyl-L-homocysteine + H(+)</text>
        <dbReference type="Rhea" id="RHEA:36899"/>
        <dbReference type="Rhea" id="RHEA-COMP:10145"/>
        <dbReference type="Rhea" id="RHEA-COMP:10147"/>
        <dbReference type="ChEBI" id="CHEBI:15378"/>
        <dbReference type="ChEBI" id="CHEBI:57856"/>
        <dbReference type="ChEBI" id="CHEBI:59789"/>
        <dbReference type="ChEBI" id="CHEBI:73542"/>
        <dbReference type="ChEBI" id="CHEBI:74269"/>
        <dbReference type="EC" id="2.1.1.228"/>
    </reaction>
</comment>
<keyword evidence="20" id="KW-1185">Reference proteome</keyword>
<dbReference type="CDD" id="cd18080">
    <property type="entry name" value="TrmD-like"/>
    <property type="match status" value="1"/>
</dbReference>
<evidence type="ECO:0000313" key="19">
    <source>
        <dbReference type="EMBL" id="SEF58144.1"/>
    </source>
</evidence>
<dbReference type="PIRSF" id="PIRSF000386">
    <property type="entry name" value="tRNA_mtase"/>
    <property type="match status" value="1"/>
</dbReference>
<dbReference type="EC" id="2.1.1.228" evidence="5 15"/>
<proteinExistence type="inferred from homology"/>
<dbReference type="AlphaFoldDB" id="A0A1H5T5W5"/>
<dbReference type="RefSeq" id="WP_103931413.1">
    <property type="nucleotide sequence ID" value="NZ_FNVA01000001.1"/>
</dbReference>
<dbReference type="InterPro" id="IPR002649">
    <property type="entry name" value="tRNA_m1G_MeTrfase_TrmD"/>
</dbReference>
<evidence type="ECO:0000256" key="12">
    <source>
        <dbReference type="ARBA" id="ARBA00029736"/>
    </source>
</evidence>
<dbReference type="OrthoDB" id="9807416at2"/>
<keyword evidence="11 15" id="KW-0819">tRNA processing</keyword>
<evidence type="ECO:0000256" key="14">
    <source>
        <dbReference type="ARBA" id="ARBA00047783"/>
    </source>
</evidence>
<feature type="domain" description="tRNA methyltransferase TRMD/TRM10-type" evidence="18">
    <location>
        <begin position="1"/>
        <end position="256"/>
    </location>
</feature>
<dbReference type="Proteomes" id="UP000236728">
    <property type="component" value="Unassembled WGS sequence"/>
</dbReference>
<dbReference type="GO" id="GO:0005829">
    <property type="term" value="C:cytosol"/>
    <property type="evidence" value="ECO:0007669"/>
    <property type="project" value="TreeGrafter"/>
</dbReference>
<evidence type="ECO:0000256" key="3">
    <source>
        <dbReference type="ARBA" id="ARBA00007630"/>
    </source>
</evidence>
<evidence type="ECO:0000259" key="18">
    <source>
        <dbReference type="Pfam" id="PF01746"/>
    </source>
</evidence>
<evidence type="ECO:0000256" key="11">
    <source>
        <dbReference type="ARBA" id="ARBA00022694"/>
    </source>
</evidence>
<evidence type="ECO:0000256" key="15">
    <source>
        <dbReference type="HAMAP-Rule" id="MF_00605"/>
    </source>
</evidence>
<evidence type="ECO:0000256" key="7">
    <source>
        <dbReference type="ARBA" id="ARBA00022490"/>
    </source>
</evidence>
<dbReference type="Gene3D" id="1.10.1270.20">
    <property type="entry name" value="tRNA(m1g37)methyltransferase, domain 2"/>
    <property type="match status" value="1"/>
</dbReference>
<dbReference type="GO" id="GO:0052906">
    <property type="term" value="F:tRNA (guanine(37)-N1)-methyltransferase activity"/>
    <property type="evidence" value="ECO:0007669"/>
    <property type="project" value="UniProtKB-UniRule"/>
</dbReference>
<reference evidence="19 20" key="1">
    <citation type="submission" date="2016-10" db="EMBL/GenBank/DDBJ databases">
        <authorList>
            <person name="de Groot N.N."/>
        </authorList>
    </citation>
    <scope>NUCLEOTIDE SEQUENCE [LARGE SCALE GENOMIC DNA]</scope>
    <source>
        <strain evidence="19 20">DSM 22489</strain>
    </source>
</reference>
<keyword evidence="8 15" id="KW-0489">Methyltransferase</keyword>
<dbReference type="InterPro" id="IPR016009">
    <property type="entry name" value="tRNA_MeTrfase_TRMD/TRM10"/>
</dbReference>
<name>A0A1H5T5W5_9BACT</name>
<dbReference type="HAMAP" id="MF_00605">
    <property type="entry name" value="TrmD"/>
    <property type="match status" value="1"/>
</dbReference>
<feature type="binding site" evidence="15 16">
    <location>
        <position position="124"/>
    </location>
    <ligand>
        <name>S-adenosyl-L-methionine</name>
        <dbReference type="ChEBI" id="CHEBI:59789"/>
    </ligand>
</feature>
<evidence type="ECO:0000256" key="8">
    <source>
        <dbReference type="ARBA" id="ARBA00022603"/>
    </source>
</evidence>
<evidence type="ECO:0000256" key="2">
    <source>
        <dbReference type="ARBA" id="ARBA00004496"/>
    </source>
</evidence>
<comment type="subunit">
    <text evidence="4 15">Homodimer.</text>
</comment>
<keyword evidence="9 15" id="KW-0808">Transferase</keyword>
<dbReference type="NCBIfam" id="NF000648">
    <property type="entry name" value="PRK00026.1"/>
    <property type="match status" value="1"/>
</dbReference>
<evidence type="ECO:0000256" key="6">
    <source>
        <dbReference type="ARBA" id="ARBA00014679"/>
    </source>
</evidence>
<dbReference type="SUPFAM" id="SSF75217">
    <property type="entry name" value="alpha/beta knot"/>
    <property type="match status" value="1"/>
</dbReference>
<evidence type="ECO:0000256" key="17">
    <source>
        <dbReference type="SAM" id="MobiDB-lite"/>
    </source>
</evidence>
<evidence type="ECO:0000256" key="10">
    <source>
        <dbReference type="ARBA" id="ARBA00022691"/>
    </source>
</evidence>
<organism evidence="19 20">
    <name type="scientific">Bryocella elongata</name>
    <dbReference type="NCBI Taxonomy" id="863522"/>
    <lineage>
        <taxon>Bacteria</taxon>
        <taxon>Pseudomonadati</taxon>
        <taxon>Acidobacteriota</taxon>
        <taxon>Terriglobia</taxon>
        <taxon>Terriglobales</taxon>
        <taxon>Acidobacteriaceae</taxon>
        <taxon>Bryocella</taxon>
    </lineage>
</organism>
<evidence type="ECO:0000256" key="9">
    <source>
        <dbReference type="ARBA" id="ARBA00022679"/>
    </source>
</evidence>
<sequence>MRFELITIFPEFFGSPADGKGLFAFGVVSRAFREGTAELAVHDLRAFTHDRHRTVDDRPFGGGEGMVLKPGPIAECLESLGLGAKNERDTSRERVVLLSAQGRRFTQAKARELAGLDRIVLISGRYEGVDERVVEMFCDEELAIGDYVLSGGELGAAVIVDAVTRLLPGVLGHADSSRFESFGEGDAGEHKTEDGVPRSTHGAGGILDYPHYTRPAEFRGLEVPAPLQNGDHLVIRKYRREAALTKTFSNRPDLLKNAELSKDDRKHLESLGWNEFAFDE</sequence>
<dbReference type="InterPro" id="IPR029026">
    <property type="entry name" value="tRNA_m1G_MTases_N"/>
</dbReference>
<dbReference type="InterPro" id="IPR023148">
    <property type="entry name" value="tRNA_m1G_MeTrfase_C_sf"/>
</dbReference>
<feature type="compositionally biased region" description="Basic and acidic residues" evidence="17">
    <location>
        <begin position="187"/>
        <end position="196"/>
    </location>
</feature>
<evidence type="ECO:0000256" key="4">
    <source>
        <dbReference type="ARBA" id="ARBA00011738"/>
    </source>
</evidence>
<gene>
    <name evidence="15" type="primary">trmD</name>
    <name evidence="19" type="ORF">SAMN05421819_0489</name>
</gene>
<dbReference type="InterPro" id="IPR029028">
    <property type="entry name" value="Alpha/beta_knot_MTases"/>
</dbReference>
<evidence type="ECO:0000256" key="13">
    <source>
        <dbReference type="ARBA" id="ARBA00033392"/>
    </source>
</evidence>
<keyword evidence="7 15" id="KW-0963">Cytoplasm</keyword>
<accession>A0A1H5T5W5</accession>
<evidence type="ECO:0000256" key="5">
    <source>
        <dbReference type="ARBA" id="ARBA00012807"/>
    </source>
</evidence>
<feature type="region of interest" description="Disordered" evidence="17">
    <location>
        <begin position="181"/>
        <end position="206"/>
    </location>
</feature>
<comment type="similarity">
    <text evidence="3 15">Belongs to the RNA methyltransferase TrmD family.</text>
</comment>
<dbReference type="GO" id="GO:0002939">
    <property type="term" value="P:tRNA N1-guanine methylation"/>
    <property type="evidence" value="ECO:0007669"/>
    <property type="project" value="TreeGrafter"/>
</dbReference>
<evidence type="ECO:0000256" key="16">
    <source>
        <dbReference type="PIRSR" id="PIRSR000386-1"/>
    </source>
</evidence>
<dbReference type="FunFam" id="3.40.1280.10:FF:000001">
    <property type="entry name" value="tRNA (guanine-N(1)-)-methyltransferase"/>
    <property type="match status" value="1"/>
</dbReference>
<dbReference type="EMBL" id="FNVA01000001">
    <property type="protein sequence ID" value="SEF58144.1"/>
    <property type="molecule type" value="Genomic_DNA"/>
</dbReference>
<comment type="function">
    <text evidence="1 15">Specifically methylates guanosine-37 in various tRNAs.</text>
</comment>
<comment type="subcellular location">
    <subcellularLocation>
        <location evidence="2 15">Cytoplasm</location>
    </subcellularLocation>
</comment>